<keyword evidence="1" id="KW-0812">Transmembrane</keyword>
<reference evidence="3 4" key="1">
    <citation type="submission" date="2016-10" db="EMBL/GenBank/DDBJ databases">
        <authorList>
            <person name="de Groot N.N."/>
        </authorList>
    </citation>
    <scope>NUCLEOTIDE SEQUENCE [LARGE SCALE GENOMIC DNA]</scope>
    <source>
        <strain evidence="3 4">DSM 28129</strain>
    </source>
</reference>
<dbReference type="Gene3D" id="3.30.450.40">
    <property type="match status" value="1"/>
</dbReference>
<dbReference type="AlphaFoldDB" id="A0A1G7MF29"/>
<evidence type="ECO:0000256" key="1">
    <source>
        <dbReference type="SAM" id="Phobius"/>
    </source>
</evidence>
<keyword evidence="1" id="KW-0472">Membrane</keyword>
<keyword evidence="4" id="KW-1185">Reference proteome</keyword>
<dbReference type="SUPFAM" id="SSF55073">
    <property type="entry name" value="Nucleotide cyclase"/>
    <property type="match status" value="1"/>
</dbReference>
<dbReference type="SMART" id="SM00267">
    <property type="entry name" value="GGDEF"/>
    <property type="match status" value="1"/>
</dbReference>
<dbReference type="OrthoDB" id="9805474at2"/>
<dbReference type="STRING" id="670482.SAMN04488542_11392"/>
<dbReference type="Pfam" id="PF01590">
    <property type="entry name" value="GAF"/>
    <property type="match status" value="1"/>
</dbReference>
<dbReference type="RefSeq" id="WP_091230706.1">
    <property type="nucleotide sequence ID" value="NZ_FNBG01000013.1"/>
</dbReference>
<dbReference type="PANTHER" id="PTHR45138:SF9">
    <property type="entry name" value="DIGUANYLATE CYCLASE DGCM-RELATED"/>
    <property type="match status" value="1"/>
</dbReference>
<feature type="transmembrane region" description="Helical" evidence="1">
    <location>
        <begin position="95"/>
        <end position="115"/>
    </location>
</feature>
<keyword evidence="1" id="KW-1133">Transmembrane helix</keyword>
<dbReference type="InterPro" id="IPR029016">
    <property type="entry name" value="GAF-like_dom_sf"/>
</dbReference>
<dbReference type="SMART" id="SM00065">
    <property type="entry name" value="GAF"/>
    <property type="match status" value="1"/>
</dbReference>
<dbReference type="NCBIfam" id="TIGR00254">
    <property type="entry name" value="GGDEF"/>
    <property type="match status" value="1"/>
</dbReference>
<dbReference type="InterPro" id="IPR043128">
    <property type="entry name" value="Rev_trsase/Diguanyl_cyclase"/>
</dbReference>
<evidence type="ECO:0000259" key="2">
    <source>
        <dbReference type="PROSITE" id="PS50887"/>
    </source>
</evidence>
<dbReference type="EMBL" id="FNBG01000013">
    <property type="protein sequence ID" value="SDF60276.1"/>
    <property type="molecule type" value="Genomic_DNA"/>
</dbReference>
<proteinExistence type="predicted"/>
<dbReference type="Pfam" id="PF00990">
    <property type="entry name" value="GGDEF"/>
    <property type="match status" value="1"/>
</dbReference>
<dbReference type="GO" id="GO:0043709">
    <property type="term" value="P:cell adhesion involved in single-species biofilm formation"/>
    <property type="evidence" value="ECO:0007669"/>
    <property type="project" value="TreeGrafter"/>
</dbReference>
<dbReference type="FunFam" id="3.30.70.270:FF:000001">
    <property type="entry name" value="Diguanylate cyclase domain protein"/>
    <property type="match status" value="1"/>
</dbReference>
<dbReference type="CDD" id="cd01949">
    <property type="entry name" value="GGDEF"/>
    <property type="match status" value="1"/>
</dbReference>
<name>A0A1G7MF29_9BACL</name>
<feature type="transmembrane region" description="Helical" evidence="1">
    <location>
        <begin position="6"/>
        <end position="22"/>
    </location>
</feature>
<feature type="transmembrane region" description="Helical" evidence="1">
    <location>
        <begin position="34"/>
        <end position="53"/>
    </location>
</feature>
<dbReference type="GO" id="GO:0005886">
    <property type="term" value="C:plasma membrane"/>
    <property type="evidence" value="ECO:0007669"/>
    <property type="project" value="TreeGrafter"/>
</dbReference>
<dbReference type="GO" id="GO:0052621">
    <property type="term" value="F:diguanylate cyclase activity"/>
    <property type="evidence" value="ECO:0007669"/>
    <property type="project" value="TreeGrafter"/>
</dbReference>
<dbReference type="InterPro" id="IPR029787">
    <property type="entry name" value="Nucleotide_cyclase"/>
</dbReference>
<feature type="domain" description="GGDEF" evidence="2">
    <location>
        <begin position="368"/>
        <end position="501"/>
    </location>
</feature>
<feature type="transmembrane region" description="Helical" evidence="1">
    <location>
        <begin position="59"/>
        <end position="88"/>
    </location>
</feature>
<dbReference type="InterPro" id="IPR000160">
    <property type="entry name" value="GGDEF_dom"/>
</dbReference>
<dbReference type="PROSITE" id="PS50887">
    <property type="entry name" value="GGDEF"/>
    <property type="match status" value="1"/>
</dbReference>
<gene>
    <name evidence="3" type="ORF">SAMN04488542_11392</name>
</gene>
<protein>
    <submittedName>
        <fullName evidence="3">Diguanylate cyclase (GGDEF) domain-containing protein</fullName>
    </submittedName>
</protein>
<dbReference type="Gene3D" id="3.30.70.270">
    <property type="match status" value="1"/>
</dbReference>
<evidence type="ECO:0000313" key="3">
    <source>
        <dbReference type="EMBL" id="SDF60276.1"/>
    </source>
</evidence>
<dbReference type="InterPro" id="IPR050469">
    <property type="entry name" value="Diguanylate_Cyclase"/>
</dbReference>
<evidence type="ECO:0000313" key="4">
    <source>
        <dbReference type="Proteomes" id="UP000198972"/>
    </source>
</evidence>
<dbReference type="SUPFAM" id="SSF55781">
    <property type="entry name" value="GAF domain-like"/>
    <property type="match status" value="1"/>
</dbReference>
<accession>A0A1G7MF29</accession>
<dbReference type="PANTHER" id="PTHR45138">
    <property type="entry name" value="REGULATORY COMPONENTS OF SENSORY TRANSDUCTION SYSTEM"/>
    <property type="match status" value="1"/>
</dbReference>
<sequence>MIIQYIQLVIYTIILVIITNYFRFKGRTTFNKCFLVVSSLVLVEIEGLLFDFLNTKWILAVFIGVSVICFHILGGLVSAAVSGLILFVQIGESDLTVLFSYLSFAGLVHLLASLVSNTQIESDHWLSKLTENSKQLNVFKEVSFSMQQTLNLQKLLKTILTSVTAGYGLGFNRAIILLIDENGSKLSGIMGTGPMTAEEGYKTWNRITKSKYNLMDLIENKESEKSIDLLLNERVMRLEIPLDEPNFLYRTLESETPLHIKGIDENDRALQLFAQQFNMSELAVFPLISQGTKVGILIVDNPVNKKPITATAIESVIPLANQAAIAIQHTRLYSKIEDMALKDGLTALFNQRAFQTVLEQHWTHRKQSPLSTILIDIDYFKHFNDTNGHLLGNQVLIQLADVIKSSIDNQDLAFRFGGEEFVVLLPSTSKEAAVQVAERIRMNVENTSFPCGEKQPAGRLTISLGVASTEEMQSSIAFDLVDIADRALYRAKEAGKNKVVC</sequence>
<dbReference type="InterPro" id="IPR003018">
    <property type="entry name" value="GAF"/>
</dbReference>
<organism evidence="3 4">
    <name type="scientific">Fontibacillus panacisegetis</name>
    <dbReference type="NCBI Taxonomy" id="670482"/>
    <lineage>
        <taxon>Bacteria</taxon>
        <taxon>Bacillati</taxon>
        <taxon>Bacillota</taxon>
        <taxon>Bacilli</taxon>
        <taxon>Bacillales</taxon>
        <taxon>Paenibacillaceae</taxon>
        <taxon>Fontibacillus</taxon>
    </lineage>
</organism>
<dbReference type="GO" id="GO:1902201">
    <property type="term" value="P:negative regulation of bacterial-type flagellum-dependent cell motility"/>
    <property type="evidence" value="ECO:0007669"/>
    <property type="project" value="TreeGrafter"/>
</dbReference>
<dbReference type="Proteomes" id="UP000198972">
    <property type="component" value="Unassembled WGS sequence"/>
</dbReference>